<keyword evidence="2" id="KW-1185">Reference proteome</keyword>
<name>A0ABY8L1C9_9FLAO</name>
<accession>A0ABY8L1C9</accession>
<evidence type="ECO:0000313" key="1">
    <source>
        <dbReference type="EMBL" id="WGH75266.1"/>
    </source>
</evidence>
<proteinExistence type="predicted"/>
<dbReference type="RefSeq" id="WP_279651152.1">
    <property type="nucleotide sequence ID" value="NZ_CP122539.1"/>
</dbReference>
<sequence>MSIYLRVTTHLKKTNFMNDNEIFDQLNNPEFRLNTSKLLWELHKTNIYNSYYLSEILKEQLEIKELLKGNTGQEAESNVESKFSELNSKFQDFLKEDLTDDLNFLSSDD</sequence>
<gene>
    <name evidence="1" type="ORF">P8625_14500</name>
</gene>
<reference evidence="1 2" key="1">
    <citation type="submission" date="2023-04" db="EMBL/GenBank/DDBJ databases">
        <title>Tenacibaculum tangerinum sp. nov., isolated from sea tidal flat of South Korea.</title>
        <authorList>
            <person name="Lee S.H."/>
            <person name="Kim J.-J."/>
        </authorList>
    </citation>
    <scope>NUCLEOTIDE SEQUENCE [LARGE SCALE GENOMIC DNA]</scope>
    <source>
        <strain evidence="1 2">GRR-S3-23</strain>
    </source>
</reference>
<protein>
    <submittedName>
        <fullName evidence="1">Uncharacterized protein</fullName>
    </submittedName>
</protein>
<dbReference type="EMBL" id="CP122539">
    <property type="protein sequence ID" value="WGH75266.1"/>
    <property type="molecule type" value="Genomic_DNA"/>
</dbReference>
<dbReference type="Proteomes" id="UP001232001">
    <property type="component" value="Chromosome"/>
</dbReference>
<evidence type="ECO:0000313" key="2">
    <source>
        <dbReference type="Proteomes" id="UP001232001"/>
    </source>
</evidence>
<organism evidence="1 2">
    <name type="scientific">Tenacibaculum tangerinum</name>
    <dbReference type="NCBI Taxonomy" id="3038772"/>
    <lineage>
        <taxon>Bacteria</taxon>
        <taxon>Pseudomonadati</taxon>
        <taxon>Bacteroidota</taxon>
        <taxon>Flavobacteriia</taxon>
        <taxon>Flavobacteriales</taxon>
        <taxon>Flavobacteriaceae</taxon>
        <taxon>Tenacibaculum</taxon>
    </lineage>
</organism>